<dbReference type="EMBL" id="DOEK01000004">
    <property type="protein sequence ID" value="HBP28139.1"/>
    <property type="molecule type" value="Genomic_DNA"/>
</dbReference>
<name>A0A356LBE6_9BURK</name>
<dbReference type="InterPro" id="IPR006311">
    <property type="entry name" value="TAT_signal"/>
</dbReference>
<dbReference type="InterPro" id="IPR042100">
    <property type="entry name" value="Bug_dom1"/>
</dbReference>
<evidence type="ECO:0000313" key="4">
    <source>
        <dbReference type="Proteomes" id="UP000264036"/>
    </source>
</evidence>
<comment type="similarity">
    <text evidence="1">Belongs to the UPF0065 (bug) family.</text>
</comment>
<evidence type="ECO:0000256" key="2">
    <source>
        <dbReference type="SAM" id="SignalP"/>
    </source>
</evidence>
<dbReference type="Proteomes" id="UP000264036">
    <property type="component" value="Unassembled WGS sequence"/>
</dbReference>
<evidence type="ECO:0000313" key="3">
    <source>
        <dbReference type="EMBL" id="HBP28139.1"/>
    </source>
</evidence>
<dbReference type="PROSITE" id="PS51318">
    <property type="entry name" value="TAT"/>
    <property type="match status" value="1"/>
</dbReference>
<proteinExistence type="inferred from homology"/>
<dbReference type="Gene3D" id="3.40.190.150">
    <property type="entry name" value="Bordetella uptake gene, domain 1"/>
    <property type="match status" value="1"/>
</dbReference>
<evidence type="ECO:0000256" key="1">
    <source>
        <dbReference type="ARBA" id="ARBA00006987"/>
    </source>
</evidence>
<dbReference type="Gene3D" id="3.40.190.10">
    <property type="entry name" value="Periplasmic binding protein-like II"/>
    <property type="match status" value="1"/>
</dbReference>
<reference evidence="3 4" key="1">
    <citation type="journal article" date="2018" name="Nat. Biotechnol.">
        <title>A standardized bacterial taxonomy based on genome phylogeny substantially revises the tree of life.</title>
        <authorList>
            <person name="Parks D.H."/>
            <person name="Chuvochina M."/>
            <person name="Waite D.W."/>
            <person name="Rinke C."/>
            <person name="Skarshewski A."/>
            <person name="Chaumeil P.A."/>
            <person name="Hugenholtz P."/>
        </authorList>
    </citation>
    <scope>NUCLEOTIDE SEQUENCE [LARGE SCALE GENOMIC DNA]</scope>
    <source>
        <strain evidence="3">UBA10707</strain>
    </source>
</reference>
<feature type="signal peptide" evidence="2">
    <location>
        <begin position="1"/>
        <end position="29"/>
    </location>
</feature>
<dbReference type="InterPro" id="IPR005064">
    <property type="entry name" value="BUG"/>
</dbReference>
<protein>
    <submittedName>
        <fullName evidence="3">Tripartite tricarboxylate transporter substrate binding protein</fullName>
    </submittedName>
</protein>
<feature type="chain" id="PRO_5016983317" evidence="2">
    <location>
        <begin position="30"/>
        <end position="333"/>
    </location>
</feature>
<sequence length="333" mass="35608">MKMNDKRRAILIQGAAAMVGLPFAARVFAATAEAVGYPEKPIKIVVPFAPGGPTDLMARAISRPMSENLGRTIVVINKPGGTGVIALSEVRNAPADGYTLAFPSIQAVTTPALRSDFPFDMTTDFTGVSVVGYISHLLVVNVKTPVNTLSEFIDMVKAKPSAYFYGSSGNGSSGHLAMEMFKDRAGIALEHTPYKGAAPAIQDLLSGRIHAIFLDTTVALPLLKDNKIKALAVPTAKRSPLVPDVPTIAEQGFPGFEIHPWYGLLARAGTDPAIISKLNEHVKKALADPRVAETFKSMGIEPGGNSVEAFNQVIREDLKTWHGIAKKLNLKIQ</sequence>
<dbReference type="PIRSF" id="PIRSF017082">
    <property type="entry name" value="YflP"/>
    <property type="match status" value="1"/>
</dbReference>
<comment type="caution">
    <text evidence="3">The sequence shown here is derived from an EMBL/GenBank/DDBJ whole genome shotgun (WGS) entry which is preliminary data.</text>
</comment>
<accession>A0A356LBE6</accession>
<dbReference type="PANTHER" id="PTHR42928">
    <property type="entry name" value="TRICARBOXYLATE-BINDING PROTEIN"/>
    <property type="match status" value="1"/>
</dbReference>
<organism evidence="3 4">
    <name type="scientific">Advenella kashmirensis</name>
    <dbReference type="NCBI Taxonomy" id="310575"/>
    <lineage>
        <taxon>Bacteria</taxon>
        <taxon>Pseudomonadati</taxon>
        <taxon>Pseudomonadota</taxon>
        <taxon>Betaproteobacteria</taxon>
        <taxon>Burkholderiales</taxon>
        <taxon>Alcaligenaceae</taxon>
    </lineage>
</organism>
<dbReference type="PANTHER" id="PTHR42928:SF5">
    <property type="entry name" value="BLR1237 PROTEIN"/>
    <property type="match status" value="1"/>
</dbReference>
<dbReference type="Pfam" id="PF03401">
    <property type="entry name" value="TctC"/>
    <property type="match status" value="1"/>
</dbReference>
<keyword evidence="2" id="KW-0732">Signal</keyword>
<dbReference type="SUPFAM" id="SSF53850">
    <property type="entry name" value="Periplasmic binding protein-like II"/>
    <property type="match status" value="1"/>
</dbReference>
<dbReference type="CDD" id="cd13578">
    <property type="entry name" value="PBP2_Bug27"/>
    <property type="match status" value="1"/>
</dbReference>
<gene>
    <name evidence="3" type="ORF">DD666_01825</name>
</gene>
<dbReference type="AlphaFoldDB" id="A0A356LBE6"/>